<name>A0A972GUJ9_9BACL</name>
<comment type="caution">
    <text evidence="2">The sequence shown here is derived from an EMBL/GenBank/DDBJ whole genome shotgun (WGS) entry which is preliminary data.</text>
</comment>
<evidence type="ECO:0000256" key="1">
    <source>
        <dbReference type="SAM" id="Phobius"/>
    </source>
</evidence>
<feature type="transmembrane region" description="Helical" evidence="1">
    <location>
        <begin position="72"/>
        <end position="89"/>
    </location>
</feature>
<keyword evidence="3" id="KW-1185">Reference proteome</keyword>
<protein>
    <submittedName>
        <fullName evidence="2">Uncharacterized protein</fullName>
    </submittedName>
</protein>
<evidence type="ECO:0000313" key="2">
    <source>
        <dbReference type="EMBL" id="NOU97121.1"/>
    </source>
</evidence>
<reference evidence="2" key="1">
    <citation type="submission" date="2019-10" db="EMBL/GenBank/DDBJ databases">
        <title>Description of Paenibacillus glebae sp. nov.</title>
        <authorList>
            <person name="Carlier A."/>
            <person name="Qi S."/>
        </authorList>
    </citation>
    <scope>NUCLEOTIDE SEQUENCE</scope>
    <source>
        <strain evidence="2">LMG 31456</strain>
    </source>
</reference>
<proteinExistence type="predicted"/>
<organism evidence="2 3">
    <name type="scientific">Paenibacillus foliorum</name>
    <dbReference type="NCBI Taxonomy" id="2654974"/>
    <lineage>
        <taxon>Bacteria</taxon>
        <taxon>Bacillati</taxon>
        <taxon>Bacillota</taxon>
        <taxon>Bacilli</taxon>
        <taxon>Bacillales</taxon>
        <taxon>Paenibacillaceae</taxon>
        <taxon>Paenibacillus</taxon>
    </lineage>
</organism>
<gene>
    <name evidence="2" type="ORF">GC093_28425</name>
</gene>
<dbReference type="AlphaFoldDB" id="A0A972GUJ9"/>
<keyword evidence="1" id="KW-1133">Transmembrane helix</keyword>
<dbReference type="Proteomes" id="UP000641588">
    <property type="component" value="Unassembled WGS sequence"/>
</dbReference>
<dbReference type="EMBL" id="WHOD01000106">
    <property type="protein sequence ID" value="NOU97121.1"/>
    <property type="molecule type" value="Genomic_DNA"/>
</dbReference>
<feature type="transmembrane region" description="Helical" evidence="1">
    <location>
        <begin position="101"/>
        <end position="122"/>
    </location>
</feature>
<keyword evidence="1" id="KW-0812">Transmembrane</keyword>
<sequence>MIATPRRTETSKQPRSGEAVAAMAAIILGMGALTATHWWSVTDASHANPILLQWGSWLPYGHRIGPFAGKQAAALAVWLFSWLLLLPLLMRFDFKLRSWTYAFITSMLILLVLLWPPVYHALFGWPA</sequence>
<accession>A0A972GUJ9</accession>
<keyword evidence="1" id="KW-0472">Membrane</keyword>
<feature type="transmembrane region" description="Helical" evidence="1">
    <location>
        <begin position="20"/>
        <end position="39"/>
    </location>
</feature>
<evidence type="ECO:0000313" key="3">
    <source>
        <dbReference type="Proteomes" id="UP000641588"/>
    </source>
</evidence>